<dbReference type="Gene3D" id="1.10.10.60">
    <property type="entry name" value="Homeodomain-like"/>
    <property type="match status" value="1"/>
</dbReference>
<dbReference type="GO" id="GO:0001006">
    <property type="term" value="F:RNA polymerase III type 3 promoter sequence-specific DNA binding"/>
    <property type="evidence" value="ECO:0007669"/>
    <property type="project" value="TreeGrafter"/>
</dbReference>
<dbReference type="PROSITE" id="PS51294">
    <property type="entry name" value="HTH_MYB"/>
    <property type="match status" value="1"/>
</dbReference>
<proteinExistence type="predicted"/>
<dbReference type="Proteomes" id="UP000654370">
    <property type="component" value="Unassembled WGS sequence"/>
</dbReference>
<evidence type="ECO:0000256" key="5">
    <source>
        <dbReference type="SAM" id="MobiDB-lite"/>
    </source>
</evidence>
<feature type="compositionally biased region" description="Polar residues" evidence="5">
    <location>
        <begin position="618"/>
        <end position="634"/>
    </location>
</feature>
<dbReference type="InterPro" id="IPR001005">
    <property type="entry name" value="SANT/Myb"/>
</dbReference>
<evidence type="ECO:0000256" key="1">
    <source>
        <dbReference type="ARBA" id="ARBA00023015"/>
    </source>
</evidence>
<sequence>MSTTSNPSNLYKTSSPLALTDVTHTPKSDMSSSQHLNNIFSAVRRQIEQWGDQAKWKIDLVLLENADGTTPQPESPAPNLGSTPSRSAARSPFTSENGLRSTPPHMPSGGYSPSIGRSAFQPPHPVHYPLPHMPQHVGPRTFGPPMHDPNYPISKEANYPPLQMRDRFFLSDSDINKLHHLDDAKQKLRECLERVRLLENVTASQSEQLYYSSRGMNDKNTNLAIDTMRKIYLMNEHEQALRHSVETKMFQKDIRILANKLQNAYAKIRLIESADISTKSNDVDRETLLRDRKTLLRKLRLSEMRSAAKDVELDMLAHDYQKLLYNRDTPELRSMPLQARPTGASSKRNGNQFLLQQGYSPSPKLEPSSQKQPSGLESLGIVADQMLIDMEDKSKNKPKKPAAIKKPPSEAPSAFKPGPSKRTGAGPNLRDEKRSQRSIDSATALLSMQPTMNFPQPDSNHSNSQKDMESNSADQVSSIWERRRSQSMYTKWTPEEDDMLKASADRHGPGAWEAIAKDIPGRNYQQCRQRWHRLEDHGKRDRPDTDASHSPAINNLLTQQQQPSLGSPSPPRSAALDDEPHTPPHQVQYEAAHELPRKPYEPYPALQEKHHTRYHPPTVNSSESLLQPQTTPTSMYRPPSPISTPKKRKIESVP</sequence>
<evidence type="ECO:0000259" key="6">
    <source>
        <dbReference type="PROSITE" id="PS50090"/>
    </source>
</evidence>
<dbReference type="Pfam" id="PF00249">
    <property type="entry name" value="Myb_DNA-binding"/>
    <property type="match status" value="1"/>
</dbReference>
<feature type="region of interest" description="Disordered" evidence="5">
    <location>
        <begin position="1"/>
        <end position="33"/>
    </location>
</feature>
<dbReference type="InterPro" id="IPR017930">
    <property type="entry name" value="Myb_dom"/>
</dbReference>
<feature type="region of interest" description="Disordered" evidence="5">
    <location>
        <begin position="67"/>
        <end position="141"/>
    </location>
</feature>
<keyword evidence="1" id="KW-0805">Transcription regulation</keyword>
<dbReference type="AlphaFoldDB" id="A0A8H7PJ53"/>
<evidence type="ECO:0000256" key="4">
    <source>
        <dbReference type="ARBA" id="ARBA00023242"/>
    </source>
</evidence>
<dbReference type="InterPro" id="IPR051575">
    <property type="entry name" value="Myb-like_DNA-bd"/>
</dbReference>
<feature type="compositionally biased region" description="Pro residues" evidence="5">
    <location>
        <begin position="122"/>
        <end position="132"/>
    </location>
</feature>
<dbReference type="GO" id="GO:0000978">
    <property type="term" value="F:RNA polymerase II cis-regulatory region sequence-specific DNA binding"/>
    <property type="evidence" value="ECO:0007669"/>
    <property type="project" value="TreeGrafter"/>
</dbReference>
<evidence type="ECO:0000313" key="8">
    <source>
        <dbReference type="EMBL" id="KAG2174932.1"/>
    </source>
</evidence>
<feature type="compositionally biased region" description="Basic residues" evidence="5">
    <location>
        <begin position="645"/>
        <end position="654"/>
    </location>
</feature>
<keyword evidence="4" id="KW-0539">Nucleus</keyword>
<keyword evidence="3" id="KW-0804">Transcription</keyword>
<comment type="caution">
    <text evidence="8">The sequence shown here is derived from an EMBL/GenBank/DDBJ whole genome shotgun (WGS) entry which is preliminary data.</text>
</comment>
<dbReference type="OrthoDB" id="2143914at2759"/>
<dbReference type="SMART" id="SM00717">
    <property type="entry name" value="SANT"/>
    <property type="match status" value="1"/>
</dbReference>
<dbReference type="GO" id="GO:0019185">
    <property type="term" value="C:snRNA-activating protein complex"/>
    <property type="evidence" value="ECO:0007669"/>
    <property type="project" value="TreeGrafter"/>
</dbReference>
<evidence type="ECO:0000256" key="2">
    <source>
        <dbReference type="ARBA" id="ARBA00023125"/>
    </source>
</evidence>
<feature type="compositionally biased region" description="Basic and acidic residues" evidence="5">
    <location>
        <begin position="591"/>
        <end position="600"/>
    </location>
</feature>
<evidence type="ECO:0000256" key="3">
    <source>
        <dbReference type="ARBA" id="ARBA00023163"/>
    </source>
</evidence>
<gene>
    <name evidence="8" type="ORF">INT43_005994</name>
</gene>
<feature type="domain" description="HTH myb-type" evidence="7">
    <location>
        <begin position="491"/>
        <end position="539"/>
    </location>
</feature>
<keyword evidence="2" id="KW-0238">DNA-binding</keyword>
<keyword evidence="9" id="KW-1185">Reference proteome</keyword>
<evidence type="ECO:0000259" key="7">
    <source>
        <dbReference type="PROSITE" id="PS51294"/>
    </source>
</evidence>
<feature type="compositionally biased region" description="Polar residues" evidence="5">
    <location>
        <begin position="80"/>
        <end position="100"/>
    </location>
</feature>
<feature type="compositionally biased region" description="Basic and acidic residues" evidence="5">
    <location>
        <begin position="532"/>
        <end position="547"/>
    </location>
</feature>
<dbReference type="GO" id="GO:0042796">
    <property type="term" value="P:snRNA transcription by RNA polymerase III"/>
    <property type="evidence" value="ECO:0007669"/>
    <property type="project" value="TreeGrafter"/>
</dbReference>
<dbReference type="PROSITE" id="PS50090">
    <property type="entry name" value="MYB_LIKE"/>
    <property type="match status" value="1"/>
</dbReference>
<feature type="domain" description="Myb-like" evidence="6">
    <location>
        <begin position="484"/>
        <end position="535"/>
    </location>
</feature>
<dbReference type="SUPFAM" id="SSF46689">
    <property type="entry name" value="Homeodomain-like"/>
    <property type="match status" value="1"/>
</dbReference>
<dbReference type="GO" id="GO:0042795">
    <property type="term" value="P:snRNA transcription by RNA polymerase II"/>
    <property type="evidence" value="ECO:0007669"/>
    <property type="project" value="TreeGrafter"/>
</dbReference>
<dbReference type="CDD" id="cd00167">
    <property type="entry name" value="SANT"/>
    <property type="match status" value="1"/>
</dbReference>
<dbReference type="EMBL" id="JAEPQZ010000012">
    <property type="protein sequence ID" value="KAG2174932.1"/>
    <property type="molecule type" value="Genomic_DNA"/>
</dbReference>
<feature type="region of interest" description="Disordered" evidence="5">
    <location>
        <begin position="354"/>
        <end position="375"/>
    </location>
</feature>
<accession>A0A8H7PJ53</accession>
<reference evidence="8" key="1">
    <citation type="submission" date="2020-12" db="EMBL/GenBank/DDBJ databases">
        <title>Metabolic potential, ecology and presence of endohyphal bacteria is reflected in genomic diversity of Mucoromycotina.</title>
        <authorList>
            <person name="Muszewska A."/>
            <person name="Okrasinska A."/>
            <person name="Steczkiewicz K."/>
            <person name="Drgas O."/>
            <person name="Orlowska M."/>
            <person name="Perlinska-Lenart U."/>
            <person name="Aleksandrzak-Piekarczyk T."/>
            <person name="Szatraj K."/>
            <person name="Zielenkiewicz U."/>
            <person name="Pilsyk S."/>
            <person name="Malc E."/>
            <person name="Mieczkowski P."/>
            <person name="Kruszewska J.S."/>
            <person name="Biernat P."/>
            <person name="Pawlowska J."/>
        </authorList>
    </citation>
    <scope>NUCLEOTIDE SEQUENCE</scope>
    <source>
        <strain evidence="8">WA0000067209</strain>
    </source>
</reference>
<name>A0A8H7PJ53_MORIS</name>
<feature type="region of interest" description="Disordered" evidence="5">
    <location>
        <begin position="392"/>
        <end position="654"/>
    </location>
</feature>
<evidence type="ECO:0000313" key="9">
    <source>
        <dbReference type="Proteomes" id="UP000654370"/>
    </source>
</evidence>
<evidence type="ECO:0008006" key="10">
    <source>
        <dbReference type="Google" id="ProtNLM"/>
    </source>
</evidence>
<organism evidence="8 9">
    <name type="scientific">Mortierella isabellina</name>
    <name type="common">Filamentous fungus</name>
    <name type="synonym">Umbelopsis isabellina</name>
    <dbReference type="NCBI Taxonomy" id="91625"/>
    <lineage>
        <taxon>Eukaryota</taxon>
        <taxon>Fungi</taxon>
        <taxon>Fungi incertae sedis</taxon>
        <taxon>Mucoromycota</taxon>
        <taxon>Mucoromycotina</taxon>
        <taxon>Umbelopsidomycetes</taxon>
        <taxon>Umbelopsidales</taxon>
        <taxon>Umbelopsidaceae</taxon>
        <taxon>Umbelopsis</taxon>
    </lineage>
</organism>
<dbReference type="PANTHER" id="PTHR46621:SF1">
    <property type="entry name" value="SNRNA-ACTIVATING PROTEIN COMPLEX SUBUNIT 4"/>
    <property type="match status" value="1"/>
</dbReference>
<feature type="compositionally biased region" description="Low complexity" evidence="5">
    <location>
        <begin position="556"/>
        <end position="567"/>
    </location>
</feature>
<dbReference type="InterPro" id="IPR009057">
    <property type="entry name" value="Homeodomain-like_sf"/>
</dbReference>
<feature type="compositionally biased region" description="Basic and acidic residues" evidence="5">
    <location>
        <begin position="499"/>
        <end position="508"/>
    </location>
</feature>
<feature type="compositionally biased region" description="Polar residues" evidence="5">
    <location>
        <begin position="438"/>
        <end position="463"/>
    </location>
</feature>
<dbReference type="PANTHER" id="PTHR46621">
    <property type="entry name" value="SNRNA-ACTIVATING PROTEIN COMPLEX SUBUNIT 4"/>
    <property type="match status" value="1"/>
</dbReference>
<protein>
    <recommendedName>
        <fullName evidence="10">Myb-like domain-containing protein</fullName>
    </recommendedName>
</protein>